<keyword evidence="5" id="KW-0408">Iron</keyword>
<name>A0A0C2JVM5_9VIBR</name>
<dbReference type="AlphaFoldDB" id="A0A0C2JVM5"/>
<dbReference type="InterPro" id="IPR003347">
    <property type="entry name" value="JmjC_dom"/>
</dbReference>
<dbReference type="Gene3D" id="2.60.120.650">
    <property type="entry name" value="Cupin"/>
    <property type="match status" value="1"/>
</dbReference>
<organism evidence="7 8">
    <name type="scientific">Vibrio renipiscarius</name>
    <dbReference type="NCBI Taxonomy" id="1461322"/>
    <lineage>
        <taxon>Bacteria</taxon>
        <taxon>Pseudomonadati</taxon>
        <taxon>Pseudomonadota</taxon>
        <taxon>Gammaproteobacteria</taxon>
        <taxon>Vibrionales</taxon>
        <taxon>Vibrionaceae</taxon>
        <taxon>Vibrio</taxon>
    </lineage>
</organism>
<dbReference type="Pfam" id="PF08007">
    <property type="entry name" value="JmjC_2"/>
    <property type="match status" value="1"/>
</dbReference>
<evidence type="ECO:0000256" key="5">
    <source>
        <dbReference type="ARBA" id="ARBA00023004"/>
    </source>
</evidence>
<evidence type="ECO:0000313" key="8">
    <source>
        <dbReference type="Proteomes" id="UP000031672"/>
    </source>
</evidence>
<dbReference type="SMART" id="SM00558">
    <property type="entry name" value="JmjC"/>
    <property type="match status" value="1"/>
</dbReference>
<sequence length="379" mass="42787">MFKLNLDIPDFLNTYWQKKPVIIKNAFSHFADPISADEIAGLSLEEMVDSRFVTNKDAQWTAQHGPFEESFFDTLPETHCQLIVQACNHWHSETAQLIEPFKALPHWLFDDVMVCYSAPHGGVGPHIDQYDVFIIQGQGKREWKVGAKDVGQYTEVIQGGALRQIEGFDAIIDDILLPGDMLYIPPGFPHEGTTLEASLSYSLGYRSPTEQELLSHFADHTIANDLGNHHMHDPDLPAQSHYGQIGNQSLTMLKQMLHNAMNADDVLNTFIGTQLSQSRHQMNLIEPDPEYRLDELNDLLQQSVSIEKVPGLKALYLEDATEQLFVNGECFTIHSDDKALLSLLCDQNAFNSDDIIMSPQLETRETLLTLINSGYWYIA</sequence>
<comment type="cofactor">
    <cofactor evidence="1">
        <name>Fe(2+)</name>
        <dbReference type="ChEBI" id="CHEBI:29033"/>
    </cofactor>
</comment>
<evidence type="ECO:0000256" key="2">
    <source>
        <dbReference type="ARBA" id="ARBA00022723"/>
    </source>
</evidence>
<dbReference type="GO" id="GO:0016706">
    <property type="term" value="F:2-oxoglutarate-dependent dioxygenase activity"/>
    <property type="evidence" value="ECO:0007669"/>
    <property type="project" value="TreeGrafter"/>
</dbReference>
<evidence type="ECO:0000256" key="1">
    <source>
        <dbReference type="ARBA" id="ARBA00001954"/>
    </source>
</evidence>
<dbReference type="OrthoDB" id="9764016at2"/>
<evidence type="ECO:0000259" key="6">
    <source>
        <dbReference type="PROSITE" id="PS51184"/>
    </source>
</evidence>
<dbReference type="Pfam" id="PF20514">
    <property type="entry name" value="WHD_ROXA"/>
    <property type="match status" value="1"/>
</dbReference>
<evidence type="ECO:0000256" key="4">
    <source>
        <dbReference type="ARBA" id="ARBA00023002"/>
    </source>
</evidence>
<protein>
    <submittedName>
        <fullName evidence="7">50S ribosomal protein L16 arginine hydroxylase</fullName>
    </submittedName>
</protein>
<dbReference type="EMBL" id="JTKH01000003">
    <property type="protein sequence ID" value="KII82009.1"/>
    <property type="molecule type" value="Genomic_DNA"/>
</dbReference>
<keyword evidence="7" id="KW-0687">Ribonucleoprotein</keyword>
<dbReference type="Proteomes" id="UP000031672">
    <property type="component" value="Unassembled WGS sequence"/>
</dbReference>
<keyword evidence="3" id="KW-0223">Dioxygenase</keyword>
<comment type="caution">
    <text evidence="7">The sequence shown here is derived from an EMBL/GenBank/DDBJ whole genome shotgun (WGS) entry which is preliminary data.</text>
</comment>
<dbReference type="InterPro" id="IPR046799">
    <property type="entry name" value="ROXA-like_wH"/>
</dbReference>
<dbReference type="Gene3D" id="3.40.366.30">
    <property type="entry name" value="50S ribosomal protein L16 arginine hydroxylase, Chain A, Domain 2"/>
    <property type="match status" value="1"/>
</dbReference>
<keyword evidence="7" id="KW-0689">Ribosomal protein</keyword>
<dbReference type="InterPro" id="IPR039994">
    <property type="entry name" value="NO66-like"/>
</dbReference>
<dbReference type="PANTHER" id="PTHR13096">
    <property type="entry name" value="MINA53 MYC INDUCED NUCLEAR ANTIGEN"/>
    <property type="match status" value="1"/>
</dbReference>
<accession>A0A0C2N7C2</accession>
<keyword evidence="8" id="KW-1185">Reference proteome</keyword>
<keyword evidence="4" id="KW-0560">Oxidoreductase</keyword>
<dbReference type="RefSeq" id="WP_040986887.1">
    <property type="nucleotide sequence ID" value="NZ_JTKH01000003.1"/>
</dbReference>
<dbReference type="PANTHER" id="PTHR13096:SF8">
    <property type="entry name" value="RIBOSOMAL OXYGENASE 1"/>
    <property type="match status" value="1"/>
</dbReference>
<accession>A0A0C2JVM5</accession>
<gene>
    <name evidence="7" type="ORF">OJ16_02145</name>
</gene>
<dbReference type="GO" id="GO:0005840">
    <property type="term" value="C:ribosome"/>
    <property type="evidence" value="ECO:0007669"/>
    <property type="project" value="UniProtKB-KW"/>
</dbReference>
<dbReference type="GO" id="GO:0046872">
    <property type="term" value="F:metal ion binding"/>
    <property type="evidence" value="ECO:0007669"/>
    <property type="project" value="UniProtKB-KW"/>
</dbReference>
<dbReference type="PROSITE" id="PS51184">
    <property type="entry name" value="JMJC"/>
    <property type="match status" value="1"/>
</dbReference>
<evidence type="ECO:0000256" key="3">
    <source>
        <dbReference type="ARBA" id="ARBA00022964"/>
    </source>
</evidence>
<dbReference type="STRING" id="1461322.OJ16_02145"/>
<proteinExistence type="predicted"/>
<keyword evidence="2" id="KW-0479">Metal-binding</keyword>
<feature type="domain" description="JmjC" evidence="6">
    <location>
        <begin position="93"/>
        <end position="222"/>
    </location>
</feature>
<reference evidence="7 8" key="1">
    <citation type="submission" date="2014-11" db="EMBL/GenBank/DDBJ databases">
        <title>Draft Genome Sequence of Vibrio piscirenalis strains CECT 8603T and CECT 8604, two marine Gammaproteobacterium isolated from cultured gilthead sea bream (Sparus aurata).</title>
        <authorList>
            <person name="Arahal D.R."/>
            <person name="Rodrigo-Torres L."/>
            <person name="Lucena T."/>
            <person name="Pujalte M.J."/>
        </authorList>
    </citation>
    <scope>NUCLEOTIDE SEQUENCE [LARGE SCALE GENOMIC DNA]</scope>
    <source>
        <strain evidence="7 8">DCR 1-4-2</strain>
    </source>
</reference>
<dbReference type="SUPFAM" id="SSF51197">
    <property type="entry name" value="Clavaminate synthase-like"/>
    <property type="match status" value="1"/>
</dbReference>
<evidence type="ECO:0000313" key="7">
    <source>
        <dbReference type="EMBL" id="KII82009.1"/>
    </source>
</evidence>